<dbReference type="Gene3D" id="3.40.190.10">
    <property type="entry name" value="Periplasmic binding protein-like II"/>
    <property type="match status" value="2"/>
</dbReference>
<keyword evidence="2" id="KW-0732">Signal</keyword>
<proteinExistence type="inferred from homology"/>
<comment type="similarity">
    <text evidence="1">Belongs to the bacterial solute-binding protein 3 family.</text>
</comment>
<protein>
    <submittedName>
        <fullName evidence="4">Transporter substrate-binding domain-containing protein</fullName>
    </submittedName>
</protein>
<organism evidence="4 5">
    <name type="scientific">Vibrio ostreicida</name>
    <dbReference type="NCBI Taxonomy" id="526588"/>
    <lineage>
        <taxon>Bacteria</taxon>
        <taxon>Pseudomonadati</taxon>
        <taxon>Pseudomonadota</taxon>
        <taxon>Gammaproteobacteria</taxon>
        <taxon>Vibrionales</taxon>
        <taxon>Vibrionaceae</taxon>
        <taxon>Vibrio</taxon>
    </lineage>
</organism>
<reference evidence="5" key="1">
    <citation type="journal article" date="2019" name="Int. J. Syst. Evol. Microbiol.">
        <title>The Global Catalogue of Microorganisms (GCM) 10K type strain sequencing project: providing services to taxonomists for standard genome sequencing and annotation.</title>
        <authorList>
            <consortium name="The Broad Institute Genomics Platform"/>
            <consortium name="The Broad Institute Genome Sequencing Center for Infectious Disease"/>
            <person name="Wu L."/>
            <person name="Ma J."/>
        </authorList>
    </citation>
    <scope>NUCLEOTIDE SEQUENCE [LARGE SCALE GENOMIC DNA]</scope>
    <source>
        <strain evidence="5">CECT 7398</strain>
    </source>
</reference>
<feature type="domain" description="Solute-binding protein family 3/N-terminal" evidence="3">
    <location>
        <begin position="32"/>
        <end position="237"/>
    </location>
</feature>
<name>A0ABT8BZ95_9VIBR</name>
<dbReference type="InterPro" id="IPR001638">
    <property type="entry name" value="Solute-binding_3/MltF_N"/>
</dbReference>
<dbReference type="Pfam" id="PF00497">
    <property type="entry name" value="SBP_bac_3"/>
    <property type="match status" value="1"/>
</dbReference>
<evidence type="ECO:0000313" key="5">
    <source>
        <dbReference type="Proteomes" id="UP001238540"/>
    </source>
</evidence>
<sequence>MRIALSYLGPLLLILWSPLTLAATLKISQDLWPPYIMNSVQGSGIAHDIVADALVSAGYDLEYSVKPWTRVLKETKSGQNDVIISLWKTEERAKFLLYTQPYTHNNVIFISRSETQFEYESLDSLKGLRVALINDYAYAKNLRQYQEMIPVHTLDLPNSLRYLLANKADVVVADEAVGRWTAHGMKISKGTLHFSKTYFDSTPLHAAVRRDHPEAEKVVSILNNYFKNHAEGKLEALHMLYGLK</sequence>
<dbReference type="PANTHER" id="PTHR35936:SF25">
    <property type="entry name" value="ABC TRANSPORTER SUBSTRATE-BINDING PROTEIN"/>
    <property type="match status" value="1"/>
</dbReference>
<comment type="caution">
    <text evidence="4">The sequence shown here is derived from an EMBL/GenBank/DDBJ whole genome shotgun (WGS) entry which is preliminary data.</text>
</comment>
<dbReference type="RefSeq" id="WP_170882749.1">
    <property type="nucleotide sequence ID" value="NZ_JABEYA020000005.1"/>
</dbReference>
<evidence type="ECO:0000256" key="2">
    <source>
        <dbReference type="ARBA" id="ARBA00022729"/>
    </source>
</evidence>
<dbReference type="EMBL" id="JAUFQC010000027">
    <property type="protein sequence ID" value="MDN3611422.1"/>
    <property type="molecule type" value="Genomic_DNA"/>
</dbReference>
<accession>A0ABT8BZ95</accession>
<dbReference type="SUPFAM" id="SSF53850">
    <property type="entry name" value="Periplasmic binding protein-like II"/>
    <property type="match status" value="1"/>
</dbReference>
<gene>
    <name evidence="4" type="ORF">QWZ16_17625</name>
</gene>
<keyword evidence="5" id="KW-1185">Reference proteome</keyword>
<evidence type="ECO:0000313" key="4">
    <source>
        <dbReference type="EMBL" id="MDN3611422.1"/>
    </source>
</evidence>
<evidence type="ECO:0000259" key="3">
    <source>
        <dbReference type="Pfam" id="PF00497"/>
    </source>
</evidence>
<dbReference type="PANTHER" id="PTHR35936">
    <property type="entry name" value="MEMBRANE-BOUND LYTIC MUREIN TRANSGLYCOSYLASE F"/>
    <property type="match status" value="1"/>
</dbReference>
<dbReference type="Proteomes" id="UP001238540">
    <property type="component" value="Unassembled WGS sequence"/>
</dbReference>
<evidence type="ECO:0000256" key="1">
    <source>
        <dbReference type="ARBA" id="ARBA00010333"/>
    </source>
</evidence>